<keyword evidence="4" id="KW-1015">Disulfide bond</keyword>
<dbReference type="PROSITE" id="PS00135">
    <property type="entry name" value="TRYPSIN_SER"/>
    <property type="match status" value="1"/>
</dbReference>
<dbReference type="PROSITE" id="PS00134">
    <property type="entry name" value="TRYPSIN_HIS"/>
    <property type="match status" value="1"/>
</dbReference>
<dbReference type="Pfam" id="PF00431">
    <property type="entry name" value="CUB"/>
    <property type="match status" value="2"/>
</dbReference>
<dbReference type="PANTHER" id="PTHR24252">
    <property type="entry name" value="ACROSIN-RELATED"/>
    <property type="match status" value="1"/>
</dbReference>
<proteinExistence type="predicted"/>
<feature type="domain" description="Peptidase S1" evidence="9">
    <location>
        <begin position="52"/>
        <end position="299"/>
    </location>
</feature>
<dbReference type="InterPro" id="IPR033116">
    <property type="entry name" value="TRYPSIN_SER"/>
</dbReference>
<feature type="domain" description="CUB" evidence="8">
    <location>
        <begin position="428"/>
        <end position="543"/>
    </location>
</feature>
<reference evidence="10" key="1">
    <citation type="submission" date="2023-09" db="UniProtKB">
        <authorList>
            <consortium name="Ensembl"/>
        </authorList>
    </citation>
    <scope>IDENTIFICATION</scope>
</reference>
<dbReference type="Gene3D" id="2.60.120.290">
    <property type="entry name" value="Spermadhesin, CUB domain"/>
    <property type="match status" value="2"/>
</dbReference>
<dbReference type="InterPro" id="IPR001254">
    <property type="entry name" value="Trypsin_dom"/>
</dbReference>
<dbReference type="AlphaFoldDB" id="A0A8C0X5Y1"/>
<evidence type="ECO:0000256" key="1">
    <source>
        <dbReference type="ARBA" id="ARBA00022670"/>
    </source>
</evidence>
<dbReference type="InterPro" id="IPR009003">
    <property type="entry name" value="Peptidase_S1_PA"/>
</dbReference>
<dbReference type="Pfam" id="PF00089">
    <property type="entry name" value="Trypsin"/>
    <property type="match status" value="1"/>
</dbReference>
<keyword evidence="3 6" id="KW-0720">Serine protease</keyword>
<keyword evidence="7" id="KW-0732">Signal</keyword>
<evidence type="ECO:0000259" key="9">
    <source>
        <dbReference type="PROSITE" id="PS50240"/>
    </source>
</evidence>
<dbReference type="Ensembl" id="ENSCCNT00000028271.1">
    <property type="protein sequence ID" value="ENSCCNP00000022036.1"/>
    <property type="gene ID" value="ENSCCNG00000021709.1"/>
</dbReference>
<dbReference type="PRINTS" id="PR00722">
    <property type="entry name" value="CHYMOTRYPSIN"/>
</dbReference>
<feature type="signal peptide" evidence="7">
    <location>
        <begin position="1"/>
        <end position="22"/>
    </location>
</feature>
<dbReference type="CDD" id="cd00190">
    <property type="entry name" value="Tryp_SPc"/>
    <property type="match status" value="1"/>
</dbReference>
<dbReference type="InterPro" id="IPR001314">
    <property type="entry name" value="Peptidase_S1A"/>
</dbReference>
<dbReference type="GO" id="GO:0004252">
    <property type="term" value="F:serine-type endopeptidase activity"/>
    <property type="evidence" value="ECO:0007669"/>
    <property type="project" value="InterPro"/>
</dbReference>
<dbReference type="GO" id="GO:0007340">
    <property type="term" value="P:acrosome reaction"/>
    <property type="evidence" value="ECO:0007669"/>
    <property type="project" value="TreeGrafter"/>
</dbReference>
<evidence type="ECO:0000256" key="7">
    <source>
        <dbReference type="SAM" id="SignalP"/>
    </source>
</evidence>
<feature type="domain" description="CUB" evidence="8">
    <location>
        <begin position="311"/>
        <end position="422"/>
    </location>
</feature>
<evidence type="ECO:0000256" key="6">
    <source>
        <dbReference type="RuleBase" id="RU363034"/>
    </source>
</evidence>
<evidence type="ECO:0000313" key="10">
    <source>
        <dbReference type="Ensembl" id="ENSCCNP00000022036.1"/>
    </source>
</evidence>
<dbReference type="InterPro" id="IPR043504">
    <property type="entry name" value="Peptidase_S1_PA_chymotrypsin"/>
</dbReference>
<dbReference type="SMART" id="SM00042">
    <property type="entry name" value="CUB"/>
    <property type="match status" value="2"/>
</dbReference>
<evidence type="ECO:0000256" key="2">
    <source>
        <dbReference type="ARBA" id="ARBA00022801"/>
    </source>
</evidence>
<evidence type="ECO:0008006" key="11">
    <source>
        <dbReference type="Google" id="ProtNLM"/>
    </source>
</evidence>
<dbReference type="SUPFAM" id="SSF49854">
    <property type="entry name" value="Spermadhesin, CUB domain"/>
    <property type="match status" value="2"/>
</dbReference>
<dbReference type="PANTHER" id="PTHR24252:SF7">
    <property type="entry name" value="HYALIN"/>
    <property type="match status" value="1"/>
</dbReference>
<dbReference type="CDD" id="cd00041">
    <property type="entry name" value="CUB"/>
    <property type="match status" value="2"/>
</dbReference>
<protein>
    <recommendedName>
        <fullName evidence="11">Ovochymase-2</fullName>
    </recommendedName>
</protein>
<dbReference type="FunFam" id="2.40.10.10:FF:000003">
    <property type="entry name" value="Transmembrane serine protease 3"/>
    <property type="match status" value="1"/>
</dbReference>
<gene>
    <name evidence="10" type="primary">Ovch2</name>
</gene>
<evidence type="ECO:0000256" key="3">
    <source>
        <dbReference type="ARBA" id="ARBA00022825"/>
    </source>
</evidence>
<dbReference type="InterPro" id="IPR018114">
    <property type="entry name" value="TRYPSIN_HIS"/>
</dbReference>
<name>A0A8C0X5Y1_CASCN</name>
<accession>A0A8C0X5Y1</accession>
<sequence>MAISRNKLILLLGMVCLEQGESAALSLHKAPNCGQSLVKVWPWKYFSLYSRIVGGSQVEKGSYPWQVSLKQKHKHICGGTIISQRWVITAAHCVANRKNASTLNVTAGEYDLSQTEPGEQTLATETIIIHPQFSIKKPMDYDIALLKMAGSFQFGQFVGPMCLPEPGEQFEAGFICTTTGWGRLQEGGSLPQVLQEVDLPILTQEECVAALLTLKKPFNGKTFLCTGSPDGGRDACQGDSGGSLMCRNKKGAWTLAGVTSWGLGCGRGWRNNGQKNKQGSPGIFTDLSKVLPWINEHIQTGNERKSSRALCGMQDGLVPGSEGELYFLESLYKYYENKQLCIWTLLVPEERHVLLSFSHLDVESCHHNYLAYLSKEYSHIAGKFCEESHASSILIGSNSIRLKFISNATDYAAGFNLIYKALKPNYLPGKIIYFYCILSKGIIQSPHYPKNYSNMANCNWTFQTTSHYLIKVLILSWEIEESGNCTSDYVTEHSDIERKKEIAWLCGYTVPITVLSSSRVMLTSFQSDENRTFRGFQATISFIPRAGKTRLNAKFTNNESRVLRKRK</sequence>
<dbReference type="Gene3D" id="2.40.10.10">
    <property type="entry name" value="Trypsin-like serine proteases"/>
    <property type="match status" value="1"/>
</dbReference>
<feature type="chain" id="PRO_5034289859" description="Ovochymase-2" evidence="7">
    <location>
        <begin position="23"/>
        <end position="567"/>
    </location>
</feature>
<dbReference type="InterPro" id="IPR000859">
    <property type="entry name" value="CUB_dom"/>
</dbReference>
<keyword evidence="2 6" id="KW-0378">Hydrolase</keyword>
<dbReference type="SMART" id="SM00020">
    <property type="entry name" value="Tryp_SPc"/>
    <property type="match status" value="1"/>
</dbReference>
<dbReference type="PROSITE" id="PS50240">
    <property type="entry name" value="TRYPSIN_DOM"/>
    <property type="match status" value="1"/>
</dbReference>
<comment type="caution">
    <text evidence="5">Lacks conserved residue(s) required for the propagation of feature annotation.</text>
</comment>
<evidence type="ECO:0000256" key="5">
    <source>
        <dbReference type="PROSITE-ProRule" id="PRU00059"/>
    </source>
</evidence>
<dbReference type="SUPFAM" id="SSF50494">
    <property type="entry name" value="Trypsin-like serine proteases"/>
    <property type="match status" value="1"/>
</dbReference>
<organism evidence="10">
    <name type="scientific">Castor canadensis</name>
    <name type="common">American beaver</name>
    <dbReference type="NCBI Taxonomy" id="51338"/>
    <lineage>
        <taxon>Eukaryota</taxon>
        <taxon>Metazoa</taxon>
        <taxon>Chordata</taxon>
        <taxon>Craniata</taxon>
        <taxon>Vertebrata</taxon>
        <taxon>Euteleostomi</taxon>
        <taxon>Mammalia</taxon>
        <taxon>Eutheria</taxon>
        <taxon>Euarchontoglires</taxon>
        <taxon>Glires</taxon>
        <taxon>Rodentia</taxon>
        <taxon>Castorimorpha</taxon>
        <taxon>Castoridae</taxon>
        <taxon>Castor</taxon>
    </lineage>
</organism>
<evidence type="ECO:0000259" key="8">
    <source>
        <dbReference type="PROSITE" id="PS01180"/>
    </source>
</evidence>
<dbReference type="PROSITE" id="PS01180">
    <property type="entry name" value="CUB"/>
    <property type="match status" value="2"/>
</dbReference>
<dbReference type="InterPro" id="IPR035914">
    <property type="entry name" value="Sperma_CUB_dom_sf"/>
</dbReference>
<evidence type="ECO:0000256" key="4">
    <source>
        <dbReference type="ARBA" id="ARBA00023157"/>
    </source>
</evidence>
<dbReference type="GO" id="GO:0006508">
    <property type="term" value="P:proteolysis"/>
    <property type="evidence" value="ECO:0007669"/>
    <property type="project" value="UniProtKB-KW"/>
</dbReference>
<keyword evidence="1 6" id="KW-0645">Protease</keyword>